<dbReference type="EMBL" id="JAAZON010000014">
    <property type="protein sequence ID" value="NMC61601.1"/>
    <property type="molecule type" value="Genomic_DNA"/>
</dbReference>
<sequence length="323" mass="35925">MFDRFRRSATIAGAMFSLSSISMPPLNTSTTLLNQSLPKEPATPSTLLIIPPEEMQAISLDREQIQTEIKKSSLSKGGIVVDSHGAAWTGEETRLLDKMSISTILPSDPTVGKGSHRFVYFGLNTYIKKAGKRYRRNSDIGISINPKNGSALPFILSTDPSFDLARASVTVIDLNNLEKPRIIRGKLDNKGRYYSFRISSKLRKHVTFHSGDNLFISITRWSSSSNQDGLSLEIQNLNKTVKIHIPIHKSYHSRPRTISAHKVVSAVHEEGYAPSACLKTASLLISRSDLSSFPTANRLRLRQIARITSQETQLQLSLKPLIR</sequence>
<evidence type="ECO:0000313" key="2">
    <source>
        <dbReference type="Proteomes" id="UP000524246"/>
    </source>
</evidence>
<dbReference type="Proteomes" id="UP000524246">
    <property type="component" value="Unassembled WGS sequence"/>
</dbReference>
<protein>
    <submittedName>
        <fullName evidence="1">Uncharacterized protein</fullName>
    </submittedName>
</protein>
<evidence type="ECO:0000313" key="1">
    <source>
        <dbReference type="EMBL" id="NMC61601.1"/>
    </source>
</evidence>
<comment type="caution">
    <text evidence="1">The sequence shown here is derived from an EMBL/GenBank/DDBJ whole genome shotgun (WGS) entry which is preliminary data.</text>
</comment>
<proteinExistence type="predicted"/>
<accession>A0A7X9FPP9</accession>
<dbReference type="AlphaFoldDB" id="A0A7X9FPP9"/>
<gene>
    <name evidence="1" type="ORF">GYA55_00380</name>
</gene>
<name>A0A7X9FPP9_9DELT</name>
<reference evidence="1 2" key="1">
    <citation type="journal article" date="2020" name="Biotechnol. Biofuels">
        <title>New insights from the biogas microbiome by comprehensive genome-resolved metagenomics of nearly 1600 species originating from multiple anaerobic digesters.</title>
        <authorList>
            <person name="Campanaro S."/>
            <person name="Treu L."/>
            <person name="Rodriguez-R L.M."/>
            <person name="Kovalovszki A."/>
            <person name="Ziels R.M."/>
            <person name="Maus I."/>
            <person name="Zhu X."/>
            <person name="Kougias P.G."/>
            <person name="Basile A."/>
            <person name="Luo G."/>
            <person name="Schluter A."/>
            <person name="Konstantinidis K.T."/>
            <person name="Angelidaki I."/>
        </authorList>
    </citation>
    <scope>NUCLEOTIDE SEQUENCE [LARGE SCALE GENOMIC DNA]</scope>
    <source>
        <strain evidence="1">AS27yjCOA_65</strain>
    </source>
</reference>
<organism evidence="1 2">
    <name type="scientific">SAR324 cluster bacterium</name>
    <dbReference type="NCBI Taxonomy" id="2024889"/>
    <lineage>
        <taxon>Bacteria</taxon>
        <taxon>Deltaproteobacteria</taxon>
        <taxon>SAR324 cluster</taxon>
    </lineage>
</organism>